<evidence type="ECO:0000313" key="2">
    <source>
        <dbReference type="Proteomes" id="UP000838756"/>
    </source>
</evidence>
<dbReference type="AlphaFoldDB" id="A0A8S4QQ46"/>
<reference evidence="1" key="1">
    <citation type="submission" date="2022-03" db="EMBL/GenBank/DDBJ databases">
        <authorList>
            <person name="Lindestad O."/>
        </authorList>
    </citation>
    <scope>NUCLEOTIDE SEQUENCE</scope>
</reference>
<keyword evidence="2" id="KW-1185">Reference proteome</keyword>
<gene>
    <name evidence="1" type="primary">jg27455</name>
    <name evidence="1" type="ORF">PAEG_LOCUS4883</name>
</gene>
<organism evidence="1 2">
    <name type="scientific">Pararge aegeria aegeria</name>
    <dbReference type="NCBI Taxonomy" id="348720"/>
    <lineage>
        <taxon>Eukaryota</taxon>
        <taxon>Metazoa</taxon>
        <taxon>Ecdysozoa</taxon>
        <taxon>Arthropoda</taxon>
        <taxon>Hexapoda</taxon>
        <taxon>Insecta</taxon>
        <taxon>Pterygota</taxon>
        <taxon>Neoptera</taxon>
        <taxon>Endopterygota</taxon>
        <taxon>Lepidoptera</taxon>
        <taxon>Glossata</taxon>
        <taxon>Ditrysia</taxon>
        <taxon>Papilionoidea</taxon>
        <taxon>Nymphalidae</taxon>
        <taxon>Satyrinae</taxon>
        <taxon>Satyrini</taxon>
        <taxon>Parargina</taxon>
        <taxon>Pararge</taxon>
    </lineage>
</organism>
<name>A0A8S4QQ46_9NEOP</name>
<feature type="non-terminal residue" evidence="1">
    <location>
        <position position="1"/>
    </location>
</feature>
<dbReference type="EMBL" id="CAKXAJ010017541">
    <property type="protein sequence ID" value="CAH2216934.1"/>
    <property type="molecule type" value="Genomic_DNA"/>
</dbReference>
<evidence type="ECO:0000313" key="1">
    <source>
        <dbReference type="EMBL" id="CAH2216934.1"/>
    </source>
</evidence>
<proteinExistence type="predicted"/>
<protein>
    <submittedName>
        <fullName evidence="1">Jg27455 protein</fullName>
    </submittedName>
</protein>
<sequence length="86" mass="10043">MDSEISMSPQIVRFQEFTEYRDVQQHGLKVLSAIAYRKSATQIYMQNFLELLDKLLAMEIPTEIKTKAKERDNDNEKEMKVLCAAE</sequence>
<accession>A0A8S4QQ46</accession>
<comment type="caution">
    <text evidence="1">The sequence shown here is derived from an EMBL/GenBank/DDBJ whole genome shotgun (WGS) entry which is preliminary data.</text>
</comment>
<dbReference type="Proteomes" id="UP000838756">
    <property type="component" value="Unassembled WGS sequence"/>
</dbReference>
<dbReference type="OrthoDB" id="10263185at2759"/>